<keyword evidence="3" id="KW-1185">Reference proteome</keyword>
<dbReference type="Pfam" id="PF00385">
    <property type="entry name" value="Chromo"/>
    <property type="match status" value="1"/>
</dbReference>
<dbReference type="PANTHER" id="PTHR46148:SF52">
    <property type="entry name" value="OS04G0603800 PROTEIN"/>
    <property type="match status" value="1"/>
</dbReference>
<dbReference type="Proteomes" id="UP000515129">
    <property type="component" value="Chromosome 32"/>
</dbReference>
<dbReference type="GO" id="GO:0005634">
    <property type="term" value="C:nucleus"/>
    <property type="evidence" value="ECO:0007669"/>
    <property type="project" value="UniProtKB-SubCell"/>
</dbReference>
<name>A0A6P6KG27_CARAU</name>
<dbReference type="InterPro" id="IPR000953">
    <property type="entry name" value="Chromo/chromo_shadow_dom"/>
</dbReference>
<feature type="domain" description="Chromo" evidence="2">
    <location>
        <begin position="142"/>
        <end position="200"/>
    </location>
</feature>
<dbReference type="SUPFAM" id="SSF54160">
    <property type="entry name" value="Chromo domain-like"/>
    <property type="match status" value="1"/>
</dbReference>
<dbReference type="RefSeq" id="XP_026071294.1">
    <property type="nucleotide sequence ID" value="XM_026215509.1"/>
</dbReference>
<dbReference type="InterPro" id="IPR016197">
    <property type="entry name" value="Chromo-like_dom_sf"/>
</dbReference>
<protein>
    <submittedName>
        <fullName evidence="4">Uncharacterized protein LOC113051614</fullName>
    </submittedName>
</protein>
<reference evidence="4" key="1">
    <citation type="submission" date="2025-08" db="UniProtKB">
        <authorList>
            <consortium name="RefSeq"/>
        </authorList>
    </citation>
    <scope>IDENTIFICATION</scope>
    <source>
        <strain evidence="4">Wakin</strain>
        <tissue evidence="4">Muscle</tissue>
    </source>
</reference>
<dbReference type="PROSITE" id="PS50013">
    <property type="entry name" value="CHROMO_2"/>
    <property type="match status" value="1"/>
</dbReference>
<dbReference type="PANTHER" id="PTHR46148">
    <property type="entry name" value="CHROMO DOMAIN-CONTAINING PROTEIN"/>
    <property type="match status" value="1"/>
</dbReference>
<dbReference type="KEGG" id="caua:113051614"/>
<gene>
    <name evidence="4" type="primary">LOC113051614</name>
</gene>
<dbReference type="Gene3D" id="2.40.50.40">
    <property type="match status" value="1"/>
</dbReference>
<dbReference type="SMART" id="SM00298">
    <property type="entry name" value="CHROMO"/>
    <property type="match status" value="1"/>
</dbReference>
<evidence type="ECO:0000313" key="4">
    <source>
        <dbReference type="RefSeq" id="XP_026071294.1"/>
    </source>
</evidence>
<dbReference type="OrthoDB" id="1430630at2759"/>
<organism evidence="3 4">
    <name type="scientific">Carassius auratus</name>
    <name type="common">Goldfish</name>
    <dbReference type="NCBI Taxonomy" id="7957"/>
    <lineage>
        <taxon>Eukaryota</taxon>
        <taxon>Metazoa</taxon>
        <taxon>Chordata</taxon>
        <taxon>Craniata</taxon>
        <taxon>Vertebrata</taxon>
        <taxon>Euteleostomi</taxon>
        <taxon>Actinopterygii</taxon>
        <taxon>Neopterygii</taxon>
        <taxon>Teleostei</taxon>
        <taxon>Ostariophysi</taxon>
        <taxon>Cypriniformes</taxon>
        <taxon>Cyprinidae</taxon>
        <taxon>Cyprininae</taxon>
        <taxon>Carassius</taxon>
    </lineage>
</organism>
<evidence type="ECO:0000259" key="2">
    <source>
        <dbReference type="PROSITE" id="PS50013"/>
    </source>
</evidence>
<dbReference type="InterPro" id="IPR056924">
    <property type="entry name" value="SH3_Tf2-1"/>
</dbReference>
<dbReference type="InterPro" id="IPR023780">
    <property type="entry name" value="Chromo_domain"/>
</dbReference>
<sequence length="205" mass="24057">MFPWTEEPCEVPSVQHWFQESERVWDSAHHHLQAAIRHHQQQADARRAPTPNFKVGDKVWLSTRYIRLRLPCKKLSPKYIGPFKIIKEVNPVAFQLRLPPQYRIHPVFHTSQLKHYYSPVSSVPPTGPGEEAPPLDEDNNIYTVKEILDSRRRGGRLEYLVDWEGFGPEERAWVPRDDILDPELLREFHHTHPNKPAPRPRGRPP</sequence>
<accession>A0A6P6KG27</accession>
<proteinExistence type="predicted"/>
<dbReference type="Pfam" id="PF24626">
    <property type="entry name" value="SH3_Tf2-1"/>
    <property type="match status" value="1"/>
</dbReference>
<dbReference type="GeneID" id="113051614"/>
<comment type="subcellular location">
    <subcellularLocation>
        <location evidence="1">Nucleus</location>
    </subcellularLocation>
</comment>
<dbReference type="AlphaFoldDB" id="A0A6P6KG27"/>
<evidence type="ECO:0000313" key="3">
    <source>
        <dbReference type="Proteomes" id="UP000515129"/>
    </source>
</evidence>
<evidence type="ECO:0000256" key="1">
    <source>
        <dbReference type="ARBA" id="ARBA00004123"/>
    </source>
</evidence>